<accession>A0A7S0N498</accession>
<sequence>MGVVVECIEKLDIIRQALKKASEAFAAEPDSEVLRCEVVRLQADFSCLSTERDHKIQCFDDLSSKHTKARLDFIEEKAHMDLQREKELSETRPDVQYDYGMSRVYRYMASCFLPHAVELDKKLM</sequence>
<evidence type="ECO:0000313" key="1">
    <source>
        <dbReference type="EMBL" id="CAD8659216.1"/>
    </source>
</evidence>
<proteinExistence type="predicted"/>
<reference evidence="1" key="1">
    <citation type="submission" date="2021-01" db="EMBL/GenBank/DDBJ databases">
        <authorList>
            <person name="Corre E."/>
            <person name="Pelletier E."/>
            <person name="Niang G."/>
            <person name="Scheremetjew M."/>
            <person name="Finn R."/>
            <person name="Kale V."/>
            <person name="Holt S."/>
            <person name="Cochrane G."/>
            <person name="Meng A."/>
            <person name="Brown T."/>
            <person name="Cohen L."/>
        </authorList>
    </citation>
    <scope>NUCLEOTIDE SEQUENCE</scope>
    <source>
        <strain evidence="1">CCAP979/52</strain>
    </source>
</reference>
<gene>
    <name evidence="1" type="ORF">CCUR1050_LOCUS31161</name>
</gene>
<protein>
    <submittedName>
        <fullName evidence="1">Uncharacterized protein</fullName>
    </submittedName>
</protein>
<dbReference type="EMBL" id="HBEZ01056696">
    <property type="protein sequence ID" value="CAD8659216.1"/>
    <property type="molecule type" value="Transcribed_RNA"/>
</dbReference>
<organism evidence="1">
    <name type="scientific">Cryptomonas curvata</name>
    <dbReference type="NCBI Taxonomy" id="233186"/>
    <lineage>
        <taxon>Eukaryota</taxon>
        <taxon>Cryptophyceae</taxon>
        <taxon>Cryptomonadales</taxon>
        <taxon>Cryptomonadaceae</taxon>
        <taxon>Cryptomonas</taxon>
    </lineage>
</organism>
<dbReference type="AlphaFoldDB" id="A0A7S0N498"/>
<name>A0A7S0N498_9CRYP</name>